<keyword evidence="3" id="KW-1185">Reference proteome</keyword>
<accession>A0A6A6DYC4</accession>
<gene>
    <name evidence="2" type="ORF">K469DRAFT_780977</name>
</gene>
<dbReference type="EMBL" id="ML994637">
    <property type="protein sequence ID" value="KAF2184564.1"/>
    <property type="molecule type" value="Genomic_DNA"/>
</dbReference>
<organism evidence="2 3">
    <name type="scientific">Zopfia rhizophila CBS 207.26</name>
    <dbReference type="NCBI Taxonomy" id="1314779"/>
    <lineage>
        <taxon>Eukaryota</taxon>
        <taxon>Fungi</taxon>
        <taxon>Dikarya</taxon>
        <taxon>Ascomycota</taxon>
        <taxon>Pezizomycotina</taxon>
        <taxon>Dothideomycetes</taxon>
        <taxon>Dothideomycetes incertae sedis</taxon>
        <taxon>Zopfiaceae</taxon>
        <taxon>Zopfia</taxon>
    </lineage>
</organism>
<dbReference type="AlphaFoldDB" id="A0A6A6DYC4"/>
<evidence type="ECO:0000313" key="3">
    <source>
        <dbReference type="Proteomes" id="UP000800200"/>
    </source>
</evidence>
<dbReference type="Proteomes" id="UP000800200">
    <property type="component" value="Unassembled WGS sequence"/>
</dbReference>
<sequence length="106" mass="11364">MAEAFAVVSIITNIIRLVDFGSRVLTRLEEYQPKLGDIPEAFRNIKAELPILLDALQQTKAAIDAGSMRGETKKALLSAVEGCGVQIKSLDNIIVKAVPTPSDSLG</sequence>
<dbReference type="OrthoDB" id="3200163at2759"/>
<protein>
    <recommendedName>
        <fullName evidence="1">NACHT-NTPase and P-loop NTPases N-terminal domain-containing protein</fullName>
    </recommendedName>
</protein>
<proteinExistence type="predicted"/>
<name>A0A6A6DYC4_9PEZI</name>
<dbReference type="InterPro" id="IPR031352">
    <property type="entry name" value="SesA"/>
</dbReference>
<feature type="domain" description="NACHT-NTPase and P-loop NTPases N-terminal" evidence="1">
    <location>
        <begin position="11"/>
        <end position="104"/>
    </location>
</feature>
<evidence type="ECO:0000259" key="1">
    <source>
        <dbReference type="Pfam" id="PF17107"/>
    </source>
</evidence>
<dbReference type="Pfam" id="PF17107">
    <property type="entry name" value="SesA"/>
    <property type="match status" value="1"/>
</dbReference>
<evidence type="ECO:0000313" key="2">
    <source>
        <dbReference type="EMBL" id="KAF2184564.1"/>
    </source>
</evidence>
<reference evidence="2" key="1">
    <citation type="journal article" date="2020" name="Stud. Mycol.">
        <title>101 Dothideomycetes genomes: a test case for predicting lifestyles and emergence of pathogens.</title>
        <authorList>
            <person name="Haridas S."/>
            <person name="Albert R."/>
            <person name="Binder M."/>
            <person name="Bloem J."/>
            <person name="Labutti K."/>
            <person name="Salamov A."/>
            <person name="Andreopoulos B."/>
            <person name="Baker S."/>
            <person name="Barry K."/>
            <person name="Bills G."/>
            <person name="Bluhm B."/>
            <person name="Cannon C."/>
            <person name="Castanera R."/>
            <person name="Culley D."/>
            <person name="Daum C."/>
            <person name="Ezra D."/>
            <person name="Gonzalez J."/>
            <person name="Henrissat B."/>
            <person name="Kuo A."/>
            <person name="Liang C."/>
            <person name="Lipzen A."/>
            <person name="Lutzoni F."/>
            <person name="Magnuson J."/>
            <person name="Mondo S."/>
            <person name="Nolan M."/>
            <person name="Ohm R."/>
            <person name="Pangilinan J."/>
            <person name="Park H.-J."/>
            <person name="Ramirez L."/>
            <person name="Alfaro M."/>
            <person name="Sun H."/>
            <person name="Tritt A."/>
            <person name="Yoshinaga Y."/>
            <person name="Zwiers L.-H."/>
            <person name="Turgeon B."/>
            <person name="Goodwin S."/>
            <person name="Spatafora J."/>
            <person name="Crous P."/>
            <person name="Grigoriev I."/>
        </authorList>
    </citation>
    <scope>NUCLEOTIDE SEQUENCE</scope>
    <source>
        <strain evidence="2">CBS 207.26</strain>
    </source>
</reference>